<keyword evidence="2" id="KW-1185">Reference proteome</keyword>
<dbReference type="AlphaFoldDB" id="A0A162CX51"/>
<organism evidence="1 2">
    <name type="scientific">Daphnia magna</name>
    <dbReference type="NCBI Taxonomy" id="35525"/>
    <lineage>
        <taxon>Eukaryota</taxon>
        <taxon>Metazoa</taxon>
        <taxon>Ecdysozoa</taxon>
        <taxon>Arthropoda</taxon>
        <taxon>Crustacea</taxon>
        <taxon>Branchiopoda</taxon>
        <taxon>Diplostraca</taxon>
        <taxon>Cladocera</taxon>
        <taxon>Anomopoda</taxon>
        <taxon>Daphniidae</taxon>
        <taxon>Daphnia</taxon>
    </lineage>
</organism>
<feature type="non-terminal residue" evidence="1">
    <location>
        <position position="90"/>
    </location>
</feature>
<gene>
    <name evidence="1" type="ORF">APZ42_003278</name>
</gene>
<evidence type="ECO:0000313" key="1">
    <source>
        <dbReference type="EMBL" id="KZS00414.1"/>
    </source>
</evidence>
<comment type="caution">
    <text evidence="1">The sequence shown here is derived from an EMBL/GenBank/DDBJ whole genome shotgun (WGS) entry which is preliminary data.</text>
</comment>
<proteinExistence type="predicted"/>
<protein>
    <submittedName>
        <fullName evidence="1">Uncharacterized protein</fullName>
    </submittedName>
</protein>
<sequence>ASQTTLEGWRLTILSTIGLTEELLYPIDPTEKYDFVLTARWNQDPLERLFGQIRAFDTHPTATSFLHIILMMSLYTPAKTMLRNANVEND</sequence>
<evidence type="ECO:0000313" key="2">
    <source>
        <dbReference type="Proteomes" id="UP000076858"/>
    </source>
</evidence>
<accession>A0A162CX51</accession>
<dbReference type="EMBL" id="LRGB01010105">
    <property type="protein sequence ID" value="KZS00414.1"/>
    <property type="molecule type" value="Genomic_DNA"/>
</dbReference>
<feature type="non-terminal residue" evidence="1">
    <location>
        <position position="1"/>
    </location>
</feature>
<dbReference type="OrthoDB" id="6363297at2759"/>
<dbReference type="Proteomes" id="UP000076858">
    <property type="component" value="Unassembled WGS sequence"/>
</dbReference>
<reference evidence="1 2" key="1">
    <citation type="submission" date="2016-03" db="EMBL/GenBank/DDBJ databases">
        <title>EvidentialGene: Evidence-directed Construction of Genes on Genomes.</title>
        <authorList>
            <person name="Gilbert D.G."/>
            <person name="Choi J.-H."/>
            <person name="Mockaitis K."/>
            <person name="Colbourne J."/>
            <person name="Pfrender M."/>
        </authorList>
    </citation>
    <scope>NUCLEOTIDE SEQUENCE [LARGE SCALE GENOMIC DNA]</scope>
    <source>
        <strain evidence="1 2">Xinb3</strain>
        <tissue evidence="1">Complete organism</tissue>
    </source>
</reference>
<name>A0A162CX51_9CRUS</name>